<evidence type="ECO:0000313" key="10">
    <source>
        <dbReference type="Proteomes" id="UP000600101"/>
    </source>
</evidence>
<dbReference type="Proteomes" id="UP000600101">
    <property type="component" value="Unassembled WGS sequence"/>
</dbReference>
<comment type="similarity">
    <text evidence="2">Belongs to the NrfD family.</text>
</comment>
<dbReference type="RefSeq" id="WP_186773113.1">
    <property type="nucleotide sequence ID" value="NZ_JACOMF010000051.1"/>
</dbReference>
<evidence type="ECO:0000256" key="5">
    <source>
        <dbReference type="ARBA" id="ARBA00022989"/>
    </source>
</evidence>
<feature type="region of interest" description="Disordered" evidence="7">
    <location>
        <begin position="1"/>
        <end position="23"/>
    </location>
</feature>
<comment type="caution">
    <text evidence="9">The sequence shown here is derived from an EMBL/GenBank/DDBJ whole genome shotgun (WGS) entry which is preliminary data.</text>
</comment>
<protein>
    <submittedName>
        <fullName evidence="9">Polysulfide reductase NrfD</fullName>
    </submittedName>
</protein>
<keyword evidence="10" id="KW-1185">Reference proteome</keyword>
<dbReference type="InterPro" id="IPR052049">
    <property type="entry name" value="Electron_transfer_protein"/>
</dbReference>
<evidence type="ECO:0000313" key="9">
    <source>
        <dbReference type="EMBL" id="MBC4018362.1"/>
    </source>
</evidence>
<evidence type="ECO:0000256" key="6">
    <source>
        <dbReference type="ARBA" id="ARBA00023136"/>
    </source>
</evidence>
<dbReference type="Pfam" id="PF03916">
    <property type="entry name" value="NrfD"/>
    <property type="match status" value="1"/>
</dbReference>
<dbReference type="InterPro" id="IPR005614">
    <property type="entry name" value="NrfD-like"/>
</dbReference>
<proteinExistence type="inferred from homology"/>
<feature type="transmembrane region" description="Helical" evidence="8">
    <location>
        <begin position="81"/>
        <end position="99"/>
    </location>
</feature>
<keyword evidence="6 8" id="KW-0472">Membrane</keyword>
<evidence type="ECO:0000256" key="3">
    <source>
        <dbReference type="ARBA" id="ARBA00022475"/>
    </source>
</evidence>
<evidence type="ECO:0000256" key="7">
    <source>
        <dbReference type="SAM" id="MobiDB-lite"/>
    </source>
</evidence>
<dbReference type="GO" id="GO:0005886">
    <property type="term" value="C:plasma membrane"/>
    <property type="evidence" value="ECO:0007669"/>
    <property type="project" value="UniProtKB-SubCell"/>
</dbReference>
<gene>
    <name evidence="9" type="primary">nrfD</name>
    <name evidence="9" type="ORF">H7965_24045</name>
</gene>
<evidence type="ECO:0000256" key="2">
    <source>
        <dbReference type="ARBA" id="ARBA00008929"/>
    </source>
</evidence>
<dbReference type="EMBL" id="JACOMF010000051">
    <property type="protein sequence ID" value="MBC4018362.1"/>
    <property type="molecule type" value="Genomic_DNA"/>
</dbReference>
<accession>A0A9X0R4R1</accession>
<evidence type="ECO:0000256" key="1">
    <source>
        <dbReference type="ARBA" id="ARBA00004651"/>
    </source>
</evidence>
<evidence type="ECO:0000256" key="4">
    <source>
        <dbReference type="ARBA" id="ARBA00022692"/>
    </source>
</evidence>
<feature type="transmembrane region" description="Helical" evidence="8">
    <location>
        <begin position="119"/>
        <end position="140"/>
    </location>
</feature>
<dbReference type="AlphaFoldDB" id="A0A9X0R4R1"/>
<dbReference type="PANTHER" id="PTHR34856:SF2">
    <property type="entry name" value="PROTEIN NRFD"/>
    <property type="match status" value="1"/>
</dbReference>
<keyword evidence="3" id="KW-1003">Cell membrane</keyword>
<sequence>MSATLQHRRPGTEAPRLPDAVQQDWHGETYHGRPAVKASSFDWRVSTYIVILGVAGSAQLIAALARRAGPEARGLVRRARLLALGGSMVGPLVLVQHLKTPSRWFNMLRIVRPTSPMSLGSWLLTGFGLLSGLSALGELLGRRWRFARRVGDAAQGPAALAGAGMSVYTAALLSSTSTPLWAAAPAPLAAQFGTSSMAGAASALALMQRAAGEERSARRLEALATLALAAEWLAGREAERRWRRAGIAAPIERGTTGALHHGGGKALGVVAPLAAHGLGRVVGGRVGPLLPELASLAVLLGGAAMRHAVLRAGNESACRPQDAFRVTQGARR</sequence>
<keyword evidence="5 8" id="KW-1133">Transmembrane helix</keyword>
<reference evidence="9" key="1">
    <citation type="submission" date="2020-08" db="EMBL/GenBank/DDBJ databases">
        <authorList>
            <person name="Hu Y."/>
            <person name="Nguyen S.V."/>
            <person name="Li F."/>
            <person name="Fanning S."/>
        </authorList>
    </citation>
    <scope>NUCLEOTIDE SEQUENCE</scope>
    <source>
        <strain evidence="9">SYSU D8009</strain>
    </source>
</reference>
<organism evidence="9 10">
    <name type="scientific">Siccirubricoccus deserti</name>
    <dbReference type="NCBI Taxonomy" id="2013562"/>
    <lineage>
        <taxon>Bacteria</taxon>
        <taxon>Pseudomonadati</taxon>
        <taxon>Pseudomonadota</taxon>
        <taxon>Alphaproteobacteria</taxon>
        <taxon>Acetobacterales</taxon>
        <taxon>Roseomonadaceae</taxon>
        <taxon>Siccirubricoccus</taxon>
    </lineage>
</organism>
<keyword evidence="4 8" id="KW-0812">Transmembrane</keyword>
<comment type="subcellular location">
    <subcellularLocation>
        <location evidence="1">Cell membrane</location>
        <topology evidence="1">Multi-pass membrane protein</topology>
    </subcellularLocation>
</comment>
<dbReference type="PANTHER" id="PTHR34856">
    <property type="entry name" value="PROTEIN NRFD"/>
    <property type="match status" value="1"/>
</dbReference>
<evidence type="ECO:0000256" key="8">
    <source>
        <dbReference type="SAM" id="Phobius"/>
    </source>
</evidence>
<name>A0A9X0R4R1_9PROT</name>
<dbReference type="Gene3D" id="1.20.1630.10">
    <property type="entry name" value="Formate dehydrogenase/DMSO reductase domain"/>
    <property type="match status" value="1"/>
</dbReference>